<dbReference type="CDD" id="cd06089">
    <property type="entry name" value="KOW_RPL26"/>
    <property type="match status" value="1"/>
</dbReference>
<dbReference type="Proteomes" id="UP000004221">
    <property type="component" value="Unassembled WGS sequence"/>
</dbReference>
<protein>
    <recommendedName>
        <fullName evidence="4 5">Large ribosomal subunit protein uL24</fullName>
    </recommendedName>
</protein>
<dbReference type="InterPro" id="IPR003256">
    <property type="entry name" value="Ribosomal_uL24"/>
</dbReference>
<accession>I4EC61</accession>
<comment type="caution">
    <text evidence="9">The sequence shown here is derived from an EMBL/GenBank/DDBJ whole genome shotgun (WGS) entry which is preliminary data.</text>
</comment>
<dbReference type="SUPFAM" id="SSF50104">
    <property type="entry name" value="Translation proteins SH3-like domain"/>
    <property type="match status" value="1"/>
</dbReference>
<feature type="domain" description="Large ribosomal subunit protein uL24 C-terminal" evidence="8">
    <location>
        <begin position="40"/>
        <end position="104"/>
    </location>
</feature>
<dbReference type="GO" id="GO:0003735">
    <property type="term" value="F:structural constituent of ribosome"/>
    <property type="evidence" value="ECO:0007669"/>
    <property type="project" value="InterPro"/>
</dbReference>
<keyword evidence="5" id="KW-0694">RNA-binding</keyword>
<dbReference type="GO" id="GO:0019843">
    <property type="term" value="F:rRNA binding"/>
    <property type="evidence" value="ECO:0007669"/>
    <property type="project" value="UniProtKB-UniRule"/>
</dbReference>
<keyword evidence="10" id="KW-1185">Reference proteome</keyword>
<dbReference type="HAMAP" id="MF_01326_B">
    <property type="entry name" value="Ribosomal_uL24_B"/>
    <property type="match status" value="1"/>
</dbReference>
<evidence type="ECO:0000313" key="9">
    <source>
        <dbReference type="EMBL" id="CCF82273.1"/>
    </source>
</evidence>
<organism evidence="9 10">
    <name type="scientific">Nitrolancea hollandica Lb</name>
    <dbReference type="NCBI Taxonomy" id="1129897"/>
    <lineage>
        <taxon>Bacteria</taxon>
        <taxon>Pseudomonadati</taxon>
        <taxon>Thermomicrobiota</taxon>
        <taxon>Thermomicrobia</taxon>
        <taxon>Sphaerobacterales</taxon>
        <taxon>Sphaerobacterineae</taxon>
        <taxon>Sphaerobacteraceae</taxon>
        <taxon>Nitrolancea</taxon>
    </lineage>
</organism>
<reference evidence="9 10" key="1">
    <citation type="journal article" date="2012" name="ISME J.">
        <title>Nitrification expanded: discovery, physiology and genomics of a nitrite-oxidizing bacterium from the phylum Chloroflexi.</title>
        <authorList>
            <person name="Sorokin D.Y."/>
            <person name="Lucker S."/>
            <person name="Vejmelkova D."/>
            <person name="Kostrikina N.A."/>
            <person name="Kleerebezem R."/>
            <person name="Rijpstra W.I."/>
            <person name="Damste J.S."/>
            <person name="Le Paslier D."/>
            <person name="Muyzer G."/>
            <person name="Wagner M."/>
            <person name="van Loosdrecht M.C."/>
            <person name="Daims H."/>
        </authorList>
    </citation>
    <scope>NUCLEOTIDE SEQUENCE [LARGE SCALE GENOMIC DNA]</scope>
    <source>
        <strain evidence="10">none</strain>
    </source>
</reference>
<dbReference type="GO" id="GO:0005840">
    <property type="term" value="C:ribosome"/>
    <property type="evidence" value="ECO:0007669"/>
    <property type="project" value="UniProtKB-KW"/>
</dbReference>
<evidence type="ECO:0000256" key="6">
    <source>
        <dbReference type="RuleBase" id="RU003477"/>
    </source>
</evidence>
<dbReference type="InterPro" id="IPR041988">
    <property type="entry name" value="Ribosomal_uL24_KOW"/>
</dbReference>
<evidence type="ECO:0000256" key="2">
    <source>
        <dbReference type="ARBA" id="ARBA00022980"/>
    </source>
</evidence>
<evidence type="ECO:0000256" key="3">
    <source>
        <dbReference type="ARBA" id="ARBA00023274"/>
    </source>
</evidence>
<evidence type="ECO:0000259" key="7">
    <source>
        <dbReference type="Pfam" id="PF00467"/>
    </source>
</evidence>
<dbReference type="PROSITE" id="PS01108">
    <property type="entry name" value="RIBOSOMAL_L24"/>
    <property type="match status" value="1"/>
</dbReference>
<dbReference type="GO" id="GO:1990904">
    <property type="term" value="C:ribonucleoprotein complex"/>
    <property type="evidence" value="ECO:0007669"/>
    <property type="project" value="UniProtKB-KW"/>
</dbReference>
<name>I4EC61_9BACT</name>
<dbReference type="InterPro" id="IPR057264">
    <property type="entry name" value="Ribosomal_uL24_C"/>
</dbReference>
<dbReference type="PANTHER" id="PTHR12903">
    <property type="entry name" value="MITOCHONDRIAL RIBOSOMAL PROTEIN L24"/>
    <property type="match status" value="1"/>
</dbReference>
<dbReference type="EMBL" id="CAGS01000001">
    <property type="protein sequence ID" value="CCF82273.1"/>
    <property type="molecule type" value="Genomic_DNA"/>
</dbReference>
<dbReference type="Pfam" id="PF17136">
    <property type="entry name" value="ribosomal_L24"/>
    <property type="match status" value="1"/>
</dbReference>
<evidence type="ECO:0000256" key="1">
    <source>
        <dbReference type="ARBA" id="ARBA00010618"/>
    </source>
</evidence>
<dbReference type="GO" id="GO:0006412">
    <property type="term" value="P:translation"/>
    <property type="evidence" value="ECO:0007669"/>
    <property type="project" value="UniProtKB-UniRule"/>
</dbReference>
<gene>
    <name evidence="5 9" type="primary">rplX</name>
    <name evidence="9" type="ORF">NITHO_10008</name>
</gene>
<dbReference type="InterPro" id="IPR005824">
    <property type="entry name" value="KOW"/>
</dbReference>
<comment type="subunit">
    <text evidence="5">Part of the 50S ribosomal subunit.</text>
</comment>
<keyword evidence="3 5" id="KW-0687">Ribonucleoprotein</keyword>
<evidence type="ECO:0000256" key="4">
    <source>
        <dbReference type="ARBA" id="ARBA00035206"/>
    </source>
</evidence>
<comment type="similarity">
    <text evidence="1 5 6">Belongs to the universal ribosomal protein uL24 family.</text>
</comment>
<dbReference type="InterPro" id="IPR005825">
    <property type="entry name" value="Ribosomal_uL24_CS"/>
</dbReference>
<keyword evidence="2 5" id="KW-0689">Ribosomal protein</keyword>
<feature type="domain" description="KOW" evidence="7">
    <location>
        <begin position="8"/>
        <end position="38"/>
    </location>
</feature>
<sequence>MAEKIVTGDEVLVIAGKDKGARGRVRQNMPRVDRVIVEGVNRAKKHQKGIAGVRQAGIIEMEVPLHVSKVMLVCPSCNKPTRVGFRFESPDEKVRYCKKCESVIQRPRG</sequence>
<proteinExistence type="inferred from homology"/>
<dbReference type="Gene3D" id="2.30.30.30">
    <property type="match status" value="1"/>
</dbReference>
<dbReference type="InterPro" id="IPR014722">
    <property type="entry name" value="Rib_uL2_dom2"/>
</dbReference>
<dbReference type="Pfam" id="PF00467">
    <property type="entry name" value="KOW"/>
    <property type="match status" value="1"/>
</dbReference>
<keyword evidence="5" id="KW-0699">rRNA-binding</keyword>
<dbReference type="InterPro" id="IPR008991">
    <property type="entry name" value="Translation_prot_SH3-like_sf"/>
</dbReference>
<evidence type="ECO:0000259" key="8">
    <source>
        <dbReference type="Pfam" id="PF17136"/>
    </source>
</evidence>
<comment type="function">
    <text evidence="5">One of two assembly initiator proteins, it binds directly to the 5'-end of the 23S rRNA, where it nucleates assembly of the 50S subunit.</text>
</comment>
<dbReference type="OrthoDB" id="9807419at2"/>
<dbReference type="AlphaFoldDB" id="I4EC61"/>
<evidence type="ECO:0000256" key="5">
    <source>
        <dbReference type="HAMAP-Rule" id="MF_01326"/>
    </source>
</evidence>
<comment type="function">
    <text evidence="5">One of the proteins that surrounds the polypeptide exit tunnel on the outside of the subunit.</text>
</comment>
<dbReference type="RefSeq" id="WP_008474376.1">
    <property type="nucleotide sequence ID" value="NZ_CAGS01000001.1"/>
</dbReference>
<evidence type="ECO:0000313" key="10">
    <source>
        <dbReference type="Proteomes" id="UP000004221"/>
    </source>
</evidence>
<dbReference type="NCBIfam" id="TIGR01079">
    <property type="entry name" value="rplX_bact"/>
    <property type="match status" value="1"/>
</dbReference>